<sequence>MHASKLPYAPQDATQVDVSFPGDIRFWTRNLGVSEDRLRAAVMQVGTQSSEVRAELRRKRLVNETLKTLRVFVFYPSINHRDWWVLLPGAGQQTFASEGAAVQFALERARDLRGSGRAVEVLQEKITGTWMRVVG</sequence>
<evidence type="ECO:0000313" key="1">
    <source>
        <dbReference type="EMBL" id="MDQ0008325.1"/>
    </source>
</evidence>
<protein>
    <recommendedName>
        <fullName evidence="3">DUF3606 domain-containing protein</fullName>
    </recommendedName>
</protein>
<dbReference type="InterPro" id="IPR022037">
    <property type="entry name" value="DUF3606"/>
</dbReference>
<accession>A0ABT9STK8</accession>
<gene>
    <name evidence="1" type="ORF">J2T07_000484</name>
</gene>
<name>A0ABT9STK8_9GAMM</name>
<proteinExistence type="predicted"/>
<evidence type="ECO:0000313" key="2">
    <source>
        <dbReference type="Proteomes" id="UP001237737"/>
    </source>
</evidence>
<reference evidence="1 2" key="1">
    <citation type="submission" date="2023-07" db="EMBL/GenBank/DDBJ databases">
        <title>Sorghum-associated microbial communities from plants grown in Nebraska, USA.</title>
        <authorList>
            <person name="Schachtman D."/>
        </authorList>
    </citation>
    <scope>NUCLEOTIDE SEQUENCE [LARGE SCALE GENOMIC DNA]</scope>
    <source>
        <strain evidence="1 2">CC60</strain>
    </source>
</reference>
<dbReference type="Pfam" id="PF12244">
    <property type="entry name" value="DUF3606"/>
    <property type="match status" value="1"/>
</dbReference>
<keyword evidence="2" id="KW-1185">Reference proteome</keyword>
<organism evidence="1 2">
    <name type="scientific">Luteibacter jiangsuensis</name>
    <dbReference type="NCBI Taxonomy" id="637577"/>
    <lineage>
        <taxon>Bacteria</taxon>
        <taxon>Pseudomonadati</taxon>
        <taxon>Pseudomonadota</taxon>
        <taxon>Gammaproteobacteria</taxon>
        <taxon>Lysobacterales</taxon>
        <taxon>Rhodanobacteraceae</taxon>
        <taxon>Luteibacter</taxon>
    </lineage>
</organism>
<dbReference type="RefSeq" id="WP_306846977.1">
    <property type="nucleotide sequence ID" value="NZ_JAUSSK010000001.1"/>
</dbReference>
<dbReference type="Proteomes" id="UP001237737">
    <property type="component" value="Unassembled WGS sequence"/>
</dbReference>
<comment type="caution">
    <text evidence="1">The sequence shown here is derived from an EMBL/GenBank/DDBJ whole genome shotgun (WGS) entry which is preliminary data.</text>
</comment>
<dbReference type="EMBL" id="JAUSSK010000001">
    <property type="protein sequence ID" value="MDQ0008325.1"/>
    <property type="molecule type" value="Genomic_DNA"/>
</dbReference>
<evidence type="ECO:0008006" key="3">
    <source>
        <dbReference type="Google" id="ProtNLM"/>
    </source>
</evidence>